<dbReference type="RefSeq" id="WP_312642516.1">
    <property type="nucleotide sequence ID" value="NZ_CP116967.1"/>
</dbReference>
<protein>
    <recommendedName>
        <fullName evidence="3">Lipoprotein</fullName>
    </recommendedName>
</protein>
<dbReference type="AlphaFoldDB" id="A0AA96GD34"/>
<sequence>MKHMSFSMCACYRWIGIGVLCAMVWGCGEDPRQLFETAQFEEQQHNRAHAQELYEQIIQQHPESEFAEKARKRLEAWKTENTEEGT</sequence>
<evidence type="ECO:0008006" key="3">
    <source>
        <dbReference type="Google" id="ProtNLM"/>
    </source>
</evidence>
<dbReference type="KEGG" id="nall:PP769_17330"/>
<evidence type="ECO:0000313" key="1">
    <source>
        <dbReference type="EMBL" id="WNM57710.1"/>
    </source>
</evidence>
<organism evidence="1 2">
    <name type="scientific">Candidatus Nitrospira allomarina</name>
    <dbReference type="NCBI Taxonomy" id="3020900"/>
    <lineage>
        <taxon>Bacteria</taxon>
        <taxon>Pseudomonadati</taxon>
        <taxon>Nitrospirota</taxon>
        <taxon>Nitrospiria</taxon>
        <taxon>Nitrospirales</taxon>
        <taxon>Nitrospiraceae</taxon>
        <taxon>Nitrospira</taxon>
    </lineage>
</organism>
<proteinExistence type="predicted"/>
<evidence type="ECO:0000313" key="2">
    <source>
        <dbReference type="Proteomes" id="UP001302719"/>
    </source>
</evidence>
<reference evidence="1 2" key="1">
    <citation type="submission" date="2023-01" db="EMBL/GenBank/DDBJ databases">
        <title>Cultivation and genomic characterization of new, ubiquitous marine nitrite-oxidizing bacteria from the Nitrospirales.</title>
        <authorList>
            <person name="Mueller A.J."/>
            <person name="Daebeler A."/>
            <person name="Herbold C.W."/>
            <person name="Kirkegaard R.H."/>
            <person name="Daims H."/>
        </authorList>
    </citation>
    <scope>NUCLEOTIDE SEQUENCE [LARGE SCALE GENOMIC DNA]</scope>
    <source>
        <strain evidence="1 2">VA</strain>
    </source>
</reference>
<gene>
    <name evidence="1" type="ORF">PP769_17330</name>
</gene>
<keyword evidence="2" id="KW-1185">Reference proteome</keyword>
<dbReference type="EMBL" id="CP116967">
    <property type="protein sequence ID" value="WNM57710.1"/>
    <property type="molecule type" value="Genomic_DNA"/>
</dbReference>
<dbReference type="InterPro" id="IPR011990">
    <property type="entry name" value="TPR-like_helical_dom_sf"/>
</dbReference>
<dbReference type="Proteomes" id="UP001302719">
    <property type="component" value="Chromosome"/>
</dbReference>
<accession>A0AA96GD34</accession>
<dbReference type="Gene3D" id="1.25.40.10">
    <property type="entry name" value="Tetratricopeptide repeat domain"/>
    <property type="match status" value="1"/>
</dbReference>
<name>A0AA96GD34_9BACT</name>